<sequence>EYNNQIFSTQYSASLNHLALVLADLNDFNQARLYYLQAIKLVSKHIKKGSIYLLDDLVVYKNNLSLLYFKSKKFKKCMKEMEQTYELILGSKKKNKRSYFK</sequence>
<evidence type="ECO:0000313" key="1">
    <source>
        <dbReference type="EMBL" id="GAI28972.1"/>
    </source>
</evidence>
<dbReference type="Pfam" id="PF13181">
    <property type="entry name" value="TPR_8"/>
    <property type="match status" value="1"/>
</dbReference>
<comment type="caution">
    <text evidence="1">The sequence shown here is derived from an EMBL/GenBank/DDBJ whole genome shotgun (WGS) entry which is preliminary data.</text>
</comment>
<dbReference type="AlphaFoldDB" id="X1MBG9"/>
<dbReference type="SUPFAM" id="SSF48452">
    <property type="entry name" value="TPR-like"/>
    <property type="match status" value="1"/>
</dbReference>
<dbReference type="EMBL" id="BARV01015283">
    <property type="protein sequence ID" value="GAI28972.1"/>
    <property type="molecule type" value="Genomic_DNA"/>
</dbReference>
<name>X1MBG9_9ZZZZ</name>
<feature type="non-terminal residue" evidence="1">
    <location>
        <position position="1"/>
    </location>
</feature>
<reference evidence="1" key="1">
    <citation type="journal article" date="2014" name="Front. Microbiol.">
        <title>High frequency of phylogenetically diverse reductive dehalogenase-homologous genes in deep subseafloor sedimentary metagenomes.</title>
        <authorList>
            <person name="Kawai M."/>
            <person name="Futagami T."/>
            <person name="Toyoda A."/>
            <person name="Takaki Y."/>
            <person name="Nishi S."/>
            <person name="Hori S."/>
            <person name="Arai W."/>
            <person name="Tsubouchi T."/>
            <person name="Morono Y."/>
            <person name="Uchiyama I."/>
            <person name="Ito T."/>
            <person name="Fujiyama A."/>
            <person name="Inagaki F."/>
            <person name="Takami H."/>
        </authorList>
    </citation>
    <scope>NUCLEOTIDE SEQUENCE</scope>
    <source>
        <strain evidence="1">Expedition CK06-06</strain>
    </source>
</reference>
<gene>
    <name evidence="1" type="ORF">S06H3_26439</name>
</gene>
<dbReference type="InterPro" id="IPR019734">
    <property type="entry name" value="TPR_rpt"/>
</dbReference>
<evidence type="ECO:0008006" key="2">
    <source>
        <dbReference type="Google" id="ProtNLM"/>
    </source>
</evidence>
<proteinExistence type="predicted"/>
<accession>X1MBG9</accession>
<dbReference type="InterPro" id="IPR011990">
    <property type="entry name" value="TPR-like_helical_dom_sf"/>
</dbReference>
<organism evidence="1">
    <name type="scientific">marine sediment metagenome</name>
    <dbReference type="NCBI Taxonomy" id="412755"/>
    <lineage>
        <taxon>unclassified sequences</taxon>
        <taxon>metagenomes</taxon>
        <taxon>ecological metagenomes</taxon>
    </lineage>
</organism>
<dbReference type="Gene3D" id="1.25.40.10">
    <property type="entry name" value="Tetratricopeptide repeat domain"/>
    <property type="match status" value="1"/>
</dbReference>
<protein>
    <recommendedName>
        <fullName evidence="2">MalT-like TPR region domain-containing protein</fullName>
    </recommendedName>
</protein>